<proteinExistence type="predicted"/>
<dbReference type="Proteomes" id="UP000789702">
    <property type="component" value="Unassembled WGS sequence"/>
</dbReference>
<comment type="caution">
    <text evidence="1">The sequence shown here is derived from an EMBL/GenBank/DDBJ whole genome shotgun (WGS) entry which is preliminary data.</text>
</comment>
<keyword evidence="2" id="KW-1185">Reference proteome</keyword>
<dbReference type="EMBL" id="CAJVPU010009511">
    <property type="protein sequence ID" value="CAG8595685.1"/>
    <property type="molecule type" value="Genomic_DNA"/>
</dbReference>
<accession>A0ACA9MJD9</accession>
<organism evidence="1 2">
    <name type="scientific">Dentiscutata heterogama</name>
    <dbReference type="NCBI Taxonomy" id="1316150"/>
    <lineage>
        <taxon>Eukaryota</taxon>
        <taxon>Fungi</taxon>
        <taxon>Fungi incertae sedis</taxon>
        <taxon>Mucoromycota</taxon>
        <taxon>Glomeromycotina</taxon>
        <taxon>Glomeromycetes</taxon>
        <taxon>Diversisporales</taxon>
        <taxon>Gigasporaceae</taxon>
        <taxon>Dentiscutata</taxon>
    </lineage>
</organism>
<evidence type="ECO:0000313" key="2">
    <source>
        <dbReference type="Proteomes" id="UP000789702"/>
    </source>
</evidence>
<evidence type="ECO:0000313" key="1">
    <source>
        <dbReference type="EMBL" id="CAG8595685.1"/>
    </source>
</evidence>
<name>A0ACA9MJD9_9GLOM</name>
<protein>
    <submittedName>
        <fullName evidence="1">164_t:CDS:1</fullName>
    </submittedName>
</protein>
<sequence>AIDRDEAGEKDIYKIDQLQAMKWIKIAWSEVSAEMIRRCWFRTKIVSPRDENGIPVIPPIAVESINNVEDEFVVPPLTGEEQLIILRSALRIVDERIDDGGVTMKTLRKLQTCIREEIRKEKVGKQVQQKLEQYFQA</sequence>
<reference evidence="1" key="1">
    <citation type="submission" date="2021-06" db="EMBL/GenBank/DDBJ databases">
        <authorList>
            <person name="Kallberg Y."/>
            <person name="Tangrot J."/>
            <person name="Rosling A."/>
        </authorList>
    </citation>
    <scope>NUCLEOTIDE SEQUENCE</scope>
    <source>
        <strain evidence="1">IL203A</strain>
    </source>
</reference>
<gene>
    <name evidence="1" type="ORF">DHETER_LOCUS7041</name>
</gene>
<feature type="non-terminal residue" evidence="1">
    <location>
        <position position="1"/>
    </location>
</feature>